<keyword evidence="1" id="KW-0285">Flavoprotein</keyword>
<dbReference type="Proteomes" id="UP000676996">
    <property type="component" value="Unassembled WGS sequence"/>
</dbReference>
<dbReference type="InterPro" id="IPR017900">
    <property type="entry name" value="4Fe4S_Fe_S_CS"/>
</dbReference>
<reference evidence="7" key="1">
    <citation type="submission" date="2021-04" db="EMBL/GenBank/DDBJ databases">
        <title>Ouciella asimina sp. nov., isolated from the surface seawater in the hydrothermal field of Okinawa Trough.</title>
        <authorList>
            <person name="Shuang W."/>
        </authorList>
    </citation>
    <scope>NUCLEOTIDE SEQUENCE</scope>
    <source>
        <strain evidence="7">LXI357</strain>
    </source>
</reference>
<dbReference type="InterPro" id="IPR050097">
    <property type="entry name" value="Ferredoxin-NADP_redctase_2"/>
</dbReference>
<protein>
    <submittedName>
        <fullName evidence="7">NAD(P)-binding domain-containing protein</fullName>
    </submittedName>
</protein>
<evidence type="ECO:0000256" key="1">
    <source>
        <dbReference type="ARBA" id="ARBA00022630"/>
    </source>
</evidence>
<gene>
    <name evidence="7" type="ORF">J7S20_00610</name>
</gene>
<sequence>MHSATMALAYLAPAIPIWATYAAHRGRRAALHAEIAREAKDAGLTEPASLHPVIDLDKCIGCGACALACPEGDVLGVIGSKAELIDPTRCIGHGACESACPEKAIDLVFGTATRGVDIPTVNPDFETDAEGIYIAGELGGMGLIRNAIEQGKQAISSIADRQHAADGEDMLDVLIVGAGPAGISASLAAKQAGLSFRTVEQESLGGTVAHYPRGKIAMTEPVDLPIYGRMNFREVSKEELIDLWAGIVETSGLEIGFQERVEGIERLNAGFKVTTSKGRYRTRTVLLAIGRRGTPRKLNVPGEDLPKVVYRLDDPAQYRGRDVVVVGGGDSALEAAIALAREPDTKVTLAYRGAAFNRARRRNRELAFQAEADEQLSIAFETEVTAIAEQSVAMQCAQGASETANDAVIICAGGILPDDFLRSIGISVVTKYGER</sequence>
<evidence type="ECO:0000259" key="6">
    <source>
        <dbReference type="PROSITE" id="PS51379"/>
    </source>
</evidence>
<dbReference type="SUPFAM" id="SSF54862">
    <property type="entry name" value="4Fe-4S ferredoxins"/>
    <property type="match status" value="1"/>
</dbReference>
<dbReference type="GO" id="GO:0016491">
    <property type="term" value="F:oxidoreductase activity"/>
    <property type="evidence" value="ECO:0007669"/>
    <property type="project" value="UniProtKB-KW"/>
</dbReference>
<dbReference type="PANTHER" id="PTHR48105">
    <property type="entry name" value="THIOREDOXIN REDUCTASE 1-RELATED-RELATED"/>
    <property type="match status" value="1"/>
</dbReference>
<dbReference type="PRINTS" id="PR00368">
    <property type="entry name" value="FADPNR"/>
</dbReference>
<name>A0A8T4I9F6_9SPHN</name>
<keyword evidence="4" id="KW-0408">Iron</keyword>
<dbReference type="PRINTS" id="PR00469">
    <property type="entry name" value="PNDRDTASEII"/>
</dbReference>
<keyword evidence="8" id="KW-1185">Reference proteome</keyword>
<evidence type="ECO:0000256" key="5">
    <source>
        <dbReference type="ARBA" id="ARBA00023014"/>
    </source>
</evidence>
<dbReference type="EMBL" id="JAGRQC010000001">
    <property type="protein sequence ID" value="MBR0551001.1"/>
    <property type="molecule type" value="Genomic_DNA"/>
</dbReference>
<dbReference type="GO" id="GO:0046872">
    <property type="term" value="F:metal ion binding"/>
    <property type="evidence" value="ECO:0007669"/>
    <property type="project" value="UniProtKB-KW"/>
</dbReference>
<dbReference type="Pfam" id="PF13738">
    <property type="entry name" value="Pyr_redox_3"/>
    <property type="match status" value="1"/>
</dbReference>
<dbReference type="SUPFAM" id="SSF51905">
    <property type="entry name" value="FAD/NAD(P)-binding domain"/>
    <property type="match status" value="2"/>
</dbReference>
<dbReference type="PROSITE" id="PS00198">
    <property type="entry name" value="4FE4S_FER_1"/>
    <property type="match status" value="1"/>
</dbReference>
<evidence type="ECO:0000256" key="2">
    <source>
        <dbReference type="ARBA" id="ARBA00022723"/>
    </source>
</evidence>
<dbReference type="Pfam" id="PF13237">
    <property type="entry name" value="Fer4_10"/>
    <property type="match status" value="1"/>
</dbReference>
<evidence type="ECO:0000256" key="4">
    <source>
        <dbReference type="ARBA" id="ARBA00023004"/>
    </source>
</evidence>
<accession>A0A8T4I9F6</accession>
<organism evidence="7 8">
    <name type="scientific">Stakelama marina</name>
    <dbReference type="NCBI Taxonomy" id="2826939"/>
    <lineage>
        <taxon>Bacteria</taxon>
        <taxon>Pseudomonadati</taxon>
        <taxon>Pseudomonadota</taxon>
        <taxon>Alphaproteobacteria</taxon>
        <taxon>Sphingomonadales</taxon>
        <taxon>Sphingomonadaceae</taxon>
        <taxon>Stakelama</taxon>
    </lineage>
</organism>
<dbReference type="InterPro" id="IPR036188">
    <property type="entry name" value="FAD/NAD-bd_sf"/>
</dbReference>
<evidence type="ECO:0000313" key="7">
    <source>
        <dbReference type="EMBL" id="MBR0551001.1"/>
    </source>
</evidence>
<keyword evidence="3" id="KW-0560">Oxidoreductase</keyword>
<feature type="domain" description="4Fe-4S ferredoxin-type" evidence="6">
    <location>
        <begin position="81"/>
        <end position="110"/>
    </location>
</feature>
<dbReference type="Gene3D" id="3.30.70.20">
    <property type="match status" value="2"/>
</dbReference>
<dbReference type="AlphaFoldDB" id="A0A8T4I9F6"/>
<comment type="caution">
    <text evidence="7">The sequence shown here is derived from an EMBL/GenBank/DDBJ whole genome shotgun (WGS) entry which is preliminary data.</text>
</comment>
<dbReference type="RefSeq" id="WP_284052294.1">
    <property type="nucleotide sequence ID" value="NZ_JAGRQC010000001.1"/>
</dbReference>
<evidence type="ECO:0000256" key="3">
    <source>
        <dbReference type="ARBA" id="ARBA00023002"/>
    </source>
</evidence>
<dbReference type="Gene3D" id="3.50.50.60">
    <property type="entry name" value="FAD/NAD(P)-binding domain"/>
    <property type="match status" value="2"/>
</dbReference>
<keyword evidence="2" id="KW-0479">Metal-binding</keyword>
<proteinExistence type="predicted"/>
<dbReference type="PROSITE" id="PS51379">
    <property type="entry name" value="4FE4S_FER_2"/>
    <property type="match status" value="2"/>
</dbReference>
<feature type="domain" description="4Fe-4S ferredoxin-type" evidence="6">
    <location>
        <begin position="50"/>
        <end position="80"/>
    </location>
</feature>
<dbReference type="InterPro" id="IPR017896">
    <property type="entry name" value="4Fe4S_Fe-S-bd"/>
</dbReference>
<evidence type="ECO:0000313" key="8">
    <source>
        <dbReference type="Proteomes" id="UP000676996"/>
    </source>
</evidence>
<keyword evidence="5" id="KW-0411">Iron-sulfur</keyword>
<dbReference type="GO" id="GO:0051536">
    <property type="term" value="F:iron-sulfur cluster binding"/>
    <property type="evidence" value="ECO:0007669"/>
    <property type="project" value="UniProtKB-KW"/>
</dbReference>